<evidence type="ECO:0000256" key="1">
    <source>
        <dbReference type="ARBA" id="ARBA00023122"/>
    </source>
</evidence>
<dbReference type="PROSITE" id="PS51371">
    <property type="entry name" value="CBS"/>
    <property type="match status" value="1"/>
</dbReference>
<reference evidence="5 6" key="1">
    <citation type="submission" date="2023-06" db="EMBL/GenBank/DDBJ databases">
        <title>Draft genome sequence of Novosphingobium sp. strain IK01.</title>
        <authorList>
            <person name="Hatamoto M."/>
            <person name="Ikarashi T."/>
            <person name="Yamaguchi T."/>
        </authorList>
    </citation>
    <scope>NUCLEOTIDE SEQUENCE [LARGE SCALE GENOMIC DNA]</scope>
    <source>
        <strain evidence="5 6">IK01</strain>
    </source>
</reference>
<dbReference type="SUPFAM" id="SSF51658">
    <property type="entry name" value="Xylose isomerase-like"/>
    <property type="match status" value="1"/>
</dbReference>
<sequence>MIIDRSTAAYRVFAEDTILVGLQKISANKAGFVIVVSESGRVVGTVTDGDIRRWMAAATLIDVNLPIQAIANTAFTQLPFQTPRDQIAGRLDSKVRFIPLVDEYQHLIAIARQGEAEFAIDGRLIGPGHPSYIIAEIGNNHNGDVELGRRLIDLAAQAGADCAKFQMRDMASLYAAQGNPDDASQDLGAQYTLDLLARFNLGVDDLYRLFDHCLARGMTPLCTPWDEASLRALEAYGMAGYKVASADFTNHDLLTAMARTAKPLIASTGMSSEAEIIASVALLRQEGASFALLHCNSTYPAPYKDVNLAYMNRLKELGDCPVGYSGHERGWFVPVAAIALGASVIEKHFTVDRAMEGNDHRVSLLPDELRAMVEAIRATEQSMGTAAEREVTQGEMMNREVLAKSLHAATDIAPGTVITHAHILVRSPGQGLQPNQREALVGRTATRAIRAGTPFFPTDIEDRRIEPRAFAFARPWGIPVRYHDYRAMLDLAPLPFLEYHLSYKDMDEDLRTWFDAPLPISFAVHAPELFAGDHVLDLASPDEAYRAHSIAQLQRVIDVTRALKPWHQGPERPVIVTNMGGFNAKGFLPREERAALYDRIVDSLSRLDSAGVEIIPQTMPPFPWHFGGQSHHNLFMDPDEIVAFCMANDMRVCLDLSHSQLACNHFGWSMSEFCRKVGRYAAHLHVVDAKGVDGEGLQIGEGHMDFAALAQILDETCPQASFIPEIWQGHKNGGAGFWQALDALEPWFGSASPAQQA</sequence>
<feature type="domain" description="CBS" evidence="4">
    <location>
        <begin position="5"/>
        <end position="63"/>
    </location>
</feature>
<dbReference type="RefSeq" id="WP_317974650.1">
    <property type="nucleotide sequence ID" value="NZ_BTFW01000001.1"/>
</dbReference>
<dbReference type="SUPFAM" id="SSF51269">
    <property type="entry name" value="AFP III-like domain"/>
    <property type="match status" value="1"/>
</dbReference>
<dbReference type="InterPro" id="IPR036237">
    <property type="entry name" value="Xyl_isomerase-like_sf"/>
</dbReference>
<accession>A0ABQ6P7Z6</accession>
<organism evidence="5 6">
    <name type="scientific">Novosphingobium pituita</name>
    <dbReference type="NCBI Taxonomy" id="3056842"/>
    <lineage>
        <taxon>Bacteria</taxon>
        <taxon>Pseudomonadati</taxon>
        <taxon>Pseudomonadota</taxon>
        <taxon>Alphaproteobacteria</taxon>
        <taxon>Sphingomonadales</taxon>
        <taxon>Sphingomonadaceae</taxon>
        <taxon>Novosphingobium</taxon>
    </lineage>
</organism>
<evidence type="ECO:0000259" key="3">
    <source>
        <dbReference type="PROSITE" id="PS50844"/>
    </source>
</evidence>
<dbReference type="InterPro" id="IPR051690">
    <property type="entry name" value="PseI-like"/>
</dbReference>
<gene>
    <name evidence="5" type="ORF">NUTIK01_16930</name>
</gene>
<dbReference type="InterPro" id="IPR057736">
    <property type="entry name" value="SAF_PseI/NeuA/NeuB"/>
</dbReference>
<dbReference type="InterPro" id="IPR013022">
    <property type="entry name" value="Xyl_isomerase-like_TIM-brl"/>
</dbReference>
<proteinExistence type="predicted"/>
<dbReference type="PROSITE" id="PS50844">
    <property type="entry name" value="AFP_LIKE"/>
    <property type="match status" value="1"/>
</dbReference>
<dbReference type="Gene3D" id="3.10.580.10">
    <property type="entry name" value="CBS-domain"/>
    <property type="match status" value="1"/>
</dbReference>
<name>A0ABQ6P7Z6_9SPHN</name>
<dbReference type="SMART" id="SM00858">
    <property type="entry name" value="SAF"/>
    <property type="match status" value="1"/>
</dbReference>
<evidence type="ECO:0000313" key="5">
    <source>
        <dbReference type="EMBL" id="GMM60916.1"/>
    </source>
</evidence>
<keyword evidence="6" id="KW-1185">Reference proteome</keyword>
<protein>
    <submittedName>
        <fullName evidence="5">N-acetylneuraminate synthase family protein</fullName>
    </submittedName>
</protein>
<dbReference type="Gene3D" id="3.20.20.150">
    <property type="entry name" value="Divalent-metal-dependent TIM barrel enzymes"/>
    <property type="match status" value="1"/>
</dbReference>
<dbReference type="InterPro" id="IPR036732">
    <property type="entry name" value="AFP_Neu5c_C_sf"/>
</dbReference>
<dbReference type="InterPro" id="IPR000644">
    <property type="entry name" value="CBS_dom"/>
</dbReference>
<dbReference type="Proteomes" id="UP001187221">
    <property type="component" value="Unassembled WGS sequence"/>
</dbReference>
<dbReference type="CDD" id="cd11615">
    <property type="entry name" value="SAF_NeuB_like"/>
    <property type="match status" value="1"/>
</dbReference>
<dbReference type="Gene3D" id="3.20.20.70">
    <property type="entry name" value="Aldolase class I"/>
    <property type="match status" value="1"/>
</dbReference>
<dbReference type="Pfam" id="PF03102">
    <property type="entry name" value="NeuB"/>
    <property type="match status" value="1"/>
</dbReference>
<evidence type="ECO:0000256" key="2">
    <source>
        <dbReference type="PROSITE-ProRule" id="PRU00703"/>
    </source>
</evidence>
<dbReference type="Pfam" id="PF01261">
    <property type="entry name" value="AP_endonuc_2"/>
    <property type="match status" value="1"/>
</dbReference>
<keyword evidence="1 2" id="KW-0129">CBS domain</keyword>
<dbReference type="InterPro" id="IPR046342">
    <property type="entry name" value="CBS_dom_sf"/>
</dbReference>
<dbReference type="InterPro" id="IPR006190">
    <property type="entry name" value="SAF_AFP_Neu5Ac"/>
</dbReference>
<dbReference type="PANTHER" id="PTHR42966">
    <property type="entry name" value="N-ACETYLNEURAMINATE SYNTHASE"/>
    <property type="match status" value="1"/>
</dbReference>
<evidence type="ECO:0000259" key="4">
    <source>
        <dbReference type="PROSITE" id="PS51371"/>
    </source>
</evidence>
<dbReference type="PANTHER" id="PTHR42966:SF3">
    <property type="entry name" value="BLR5971 PROTEIN"/>
    <property type="match status" value="1"/>
</dbReference>
<dbReference type="EMBL" id="BTFW01000001">
    <property type="protein sequence ID" value="GMM60916.1"/>
    <property type="molecule type" value="Genomic_DNA"/>
</dbReference>
<dbReference type="Pfam" id="PF00571">
    <property type="entry name" value="CBS"/>
    <property type="match status" value="1"/>
</dbReference>
<dbReference type="InterPro" id="IPR013974">
    <property type="entry name" value="SAF"/>
</dbReference>
<dbReference type="SUPFAM" id="SSF51569">
    <property type="entry name" value="Aldolase"/>
    <property type="match status" value="1"/>
</dbReference>
<evidence type="ECO:0000313" key="6">
    <source>
        <dbReference type="Proteomes" id="UP001187221"/>
    </source>
</evidence>
<comment type="caution">
    <text evidence="5">The sequence shown here is derived from an EMBL/GenBank/DDBJ whole genome shotgun (WGS) entry which is preliminary data.</text>
</comment>
<dbReference type="SUPFAM" id="SSF54631">
    <property type="entry name" value="CBS-domain pair"/>
    <property type="match status" value="1"/>
</dbReference>
<dbReference type="Pfam" id="PF08666">
    <property type="entry name" value="SAF"/>
    <property type="match status" value="1"/>
</dbReference>
<dbReference type="InterPro" id="IPR013785">
    <property type="entry name" value="Aldolase_TIM"/>
</dbReference>
<dbReference type="Gene3D" id="3.90.1210.10">
    <property type="entry name" value="Antifreeze-like/N-acetylneuraminic acid synthase C-terminal domain"/>
    <property type="match status" value="1"/>
</dbReference>
<feature type="domain" description="AFP-like" evidence="3">
    <location>
        <begin position="405"/>
        <end position="463"/>
    </location>
</feature>
<dbReference type="InterPro" id="IPR013132">
    <property type="entry name" value="PseI/NeuA/B-like_N"/>
</dbReference>